<organism evidence="1 2">
    <name type="scientific">Blastopirellula marina</name>
    <dbReference type="NCBI Taxonomy" id="124"/>
    <lineage>
        <taxon>Bacteria</taxon>
        <taxon>Pseudomonadati</taxon>
        <taxon>Planctomycetota</taxon>
        <taxon>Planctomycetia</taxon>
        <taxon>Pirellulales</taxon>
        <taxon>Pirellulaceae</taxon>
        <taxon>Blastopirellula</taxon>
    </lineage>
</organism>
<comment type="caution">
    <text evidence="1">The sequence shown here is derived from an EMBL/GenBank/DDBJ whole genome shotgun (WGS) entry which is preliminary data.</text>
</comment>
<dbReference type="OrthoDB" id="223245at2"/>
<gene>
    <name evidence="1" type="ORF">C5Y83_12565</name>
</gene>
<evidence type="ECO:0000313" key="1">
    <source>
        <dbReference type="EMBL" id="PQO34356.1"/>
    </source>
</evidence>
<dbReference type="Proteomes" id="UP000238322">
    <property type="component" value="Unassembled WGS sequence"/>
</dbReference>
<protein>
    <submittedName>
        <fullName evidence="1">Uncharacterized protein</fullName>
    </submittedName>
</protein>
<dbReference type="AlphaFoldDB" id="A0A2S8FQ86"/>
<evidence type="ECO:0000313" key="2">
    <source>
        <dbReference type="Proteomes" id="UP000238322"/>
    </source>
</evidence>
<name>A0A2S8FQ86_9BACT</name>
<sequence length="514" mass="56250">MNLPHRLLFASLGLVIALLGYHGLGSSVMAAEAKLSAGTKIVTPQIPAAVTGATRELNARMSQDIDPAENAVVHLVQLFGDEVLVEPVRAASLKMLGIETLDPAAPKMIYSEPFLQSKAGGDEKQMESLSQTFNIEFTEADAKAWKTTDYPLLAEYLAANQTQLDRLVAIADLPAYYAPILSVANPPSLMSASFAVEYRLPYLAKCLGLRGMNKLAEGDFTGATTDLLAIHKLARLIAVGSPLDVSGAKAHWVDAHGFAAEQAMLQSGLLSTEQAQAYLAALRKLPPMPAAKIAADVGERFVIQQEVEMLRDSDLALASFFDWDMVEHKDEVAKLRKANVNWDLAIQRANEIQDKTVAVLSIDDREKQMQAIVELDESADMWLDDLEDDETTLVEAIAKDREGASRWFGESVAMALRANAWQRVHTEHRGSVRRDFTIIGLALVAYKQKHGAYPDKLAQLVPEFLPSLPVDTHSGKEFAYEKSPEGGVRLISWGANMVPNQGDFRDDDVSLDLK</sequence>
<accession>A0A2S8FQ86</accession>
<reference evidence="1 2" key="1">
    <citation type="submission" date="2018-02" db="EMBL/GenBank/DDBJ databases">
        <title>Comparative genomes isolates from brazilian mangrove.</title>
        <authorList>
            <person name="Araujo J.E."/>
            <person name="Taketani R.G."/>
            <person name="Silva M.C.P."/>
            <person name="Loureco M.V."/>
            <person name="Andreote F.D."/>
        </authorList>
    </citation>
    <scope>NUCLEOTIDE SEQUENCE [LARGE SCALE GENOMIC DNA]</scope>
    <source>
        <strain evidence="1 2">Hex-1 MGV</strain>
    </source>
</reference>
<proteinExistence type="predicted"/>
<dbReference type="EMBL" id="PUHY01000010">
    <property type="protein sequence ID" value="PQO34356.1"/>
    <property type="molecule type" value="Genomic_DNA"/>
</dbReference>
<dbReference type="RefSeq" id="WP_105330087.1">
    <property type="nucleotide sequence ID" value="NZ_PUHY01000010.1"/>
</dbReference>